<reference evidence="9 10" key="1">
    <citation type="submission" date="2023-11" db="EMBL/GenBank/DDBJ databases">
        <authorList>
            <person name="Hedman E."/>
            <person name="Englund M."/>
            <person name="Stromberg M."/>
            <person name="Nyberg Akerstrom W."/>
            <person name="Nylinder S."/>
            <person name="Jareborg N."/>
            <person name="Kallberg Y."/>
            <person name="Kronander E."/>
        </authorList>
    </citation>
    <scope>NUCLEOTIDE SEQUENCE [LARGE SCALE GENOMIC DNA]</scope>
</reference>
<dbReference type="PANTHER" id="PTHR15641:SF1">
    <property type="entry name" value="ELONGATOR COMPLEX PROTEIN 5"/>
    <property type="match status" value="1"/>
</dbReference>
<dbReference type="GO" id="GO:0005829">
    <property type="term" value="C:cytosol"/>
    <property type="evidence" value="ECO:0007669"/>
    <property type="project" value="TreeGrafter"/>
</dbReference>
<dbReference type="Gene3D" id="3.40.50.300">
    <property type="entry name" value="P-loop containing nucleotide triphosphate hydrolases"/>
    <property type="match status" value="1"/>
</dbReference>
<keyword evidence="8" id="KW-0539">Nucleus</keyword>
<keyword evidence="7" id="KW-0819">tRNA processing</keyword>
<dbReference type="InterPro" id="IPR027417">
    <property type="entry name" value="P-loop_NTPase"/>
</dbReference>
<keyword evidence="10" id="KW-1185">Reference proteome</keyword>
<comment type="similarity">
    <text evidence="4">Belongs to the ELP5 family.</text>
</comment>
<evidence type="ECO:0000256" key="1">
    <source>
        <dbReference type="ARBA" id="ARBA00004123"/>
    </source>
</evidence>
<evidence type="ECO:0000313" key="10">
    <source>
        <dbReference type="Proteomes" id="UP001314205"/>
    </source>
</evidence>
<comment type="pathway">
    <text evidence="3">tRNA modification; 5-methoxycarbonylmethyl-2-thiouridine-tRNA biosynthesis.</text>
</comment>
<dbReference type="InterPro" id="IPR019519">
    <property type="entry name" value="Elp5"/>
</dbReference>
<dbReference type="GO" id="GO:0000049">
    <property type="term" value="F:tRNA binding"/>
    <property type="evidence" value="ECO:0007669"/>
    <property type="project" value="TreeGrafter"/>
</dbReference>
<comment type="caution">
    <text evidence="9">The sequence shown here is derived from an EMBL/GenBank/DDBJ whole genome shotgun (WGS) entry which is preliminary data.</text>
</comment>
<evidence type="ECO:0000256" key="6">
    <source>
        <dbReference type="ARBA" id="ARBA00022490"/>
    </source>
</evidence>
<gene>
    <name evidence="9" type="ORF">PARMNEM_LOCUS10793</name>
</gene>
<sequence>MTLFKIRSSPMVVFEDDYNKNILPLVKDVLRDNLNMNIFSYEHSTKLWENIFREKIVQCYSKFVPEMFKEYTDQQCCILIDSINQMALNLGWYKCLKYIKMLKNNQNVKKLIVVLHKDCLQFSSKLQKHLNHIANATVSFNDNNSFMITVQLKIGNKLIKTEEILSYDQLTSVLKCEKVIKEIPKEEEPAKPTPDSLSTFKIEVDQTQKLEKYKLKLPYMSKINEGQSKVYYEPDAVDDWDDEDPDDDLDI</sequence>
<evidence type="ECO:0000256" key="5">
    <source>
        <dbReference type="ARBA" id="ARBA00020264"/>
    </source>
</evidence>
<dbReference type="GO" id="GO:0002098">
    <property type="term" value="P:tRNA wobble uridine modification"/>
    <property type="evidence" value="ECO:0007669"/>
    <property type="project" value="InterPro"/>
</dbReference>
<dbReference type="EMBL" id="CAVLGL010000085">
    <property type="protein sequence ID" value="CAK1590432.1"/>
    <property type="molecule type" value="Genomic_DNA"/>
</dbReference>
<dbReference type="GO" id="GO:0005634">
    <property type="term" value="C:nucleus"/>
    <property type="evidence" value="ECO:0007669"/>
    <property type="project" value="UniProtKB-SubCell"/>
</dbReference>
<organism evidence="9 10">
    <name type="scientific">Parnassius mnemosyne</name>
    <name type="common">clouded apollo</name>
    <dbReference type="NCBI Taxonomy" id="213953"/>
    <lineage>
        <taxon>Eukaryota</taxon>
        <taxon>Metazoa</taxon>
        <taxon>Ecdysozoa</taxon>
        <taxon>Arthropoda</taxon>
        <taxon>Hexapoda</taxon>
        <taxon>Insecta</taxon>
        <taxon>Pterygota</taxon>
        <taxon>Neoptera</taxon>
        <taxon>Endopterygota</taxon>
        <taxon>Lepidoptera</taxon>
        <taxon>Glossata</taxon>
        <taxon>Ditrysia</taxon>
        <taxon>Papilionoidea</taxon>
        <taxon>Papilionidae</taxon>
        <taxon>Parnassiinae</taxon>
        <taxon>Parnassini</taxon>
        <taxon>Parnassius</taxon>
        <taxon>Driopa</taxon>
    </lineage>
</organism>
<accession>A0AAV1L8S2</accession>
<evidence type="ECO:0000256" key="4">
    <source>
        <dbReference type="ARBA" id="ARBA00009567"/>
    </source>
</evidence>
<proteinExistence type="inferred from homology"/>
<evidence type="ECO:0000256" key="8">
    <source>
        <dbReference type="ARBA" id="ARBA00023242"/>
    </source>
</evidence>
<dbReference type="GO" id="GO:0033588">
    <property type="term" value="C:elongator holoenzyme complex"/>
    <property type="evidence" value="ECO:0007669"/>
    <property type="project" value="InterPro"/>
</dbReference>
<dbReference type="Pfam" id="PF10483">
    <property type="entry name" value="Elong_Iki1"/>
    <property type="match status" value="1"/>
</dbReference>
<evidence type="ECO:0000256" key="3">
    <source>
        <dbReference type="ARBA" id="ARBA00005043"/>
    </source>
</evidence>
<dbReference type="PANTHER" id="PTHR15641">
    <property type="entry name" value="ELONGATOR COMPLEX PROTEIN 5"/>
    <property type="match status" value="1"/>
</dbReference>
<dbReference type="Proteomes" id="UP001314205">
    <property type="component" value="Unassembled WGS sequence"/>
</dbReference>
<evidence type="ECO:0000313" key="9">
    <source>
        <dbReference type="EMBL" id="CAK1590432.1"/>
    </source>
</evidence>
<evidence type="ECO:0000256" key="2">
    <source>
        <dbReference type="ARBA" id="ARBA00004496"/>
    </source>
</evidence>
<dbReference type="AlphaFoldDB" id="A0AAV1L8S2"/>
<comment type="subcellular location">
    <subcellularLocation>
        <location evidence="2">Cytoplasm</location>
    </subcellularLocation>
    <subcellularLocation>
        <location evidence="1">Nucleus</location>
    </subcellularLocation>
</comment>
<protein>
    <recommendedName>
        <fullName evidence="5">Elongator complex protein 5</fullName>
    </recommendedName>
</protein>
<name>A0AAV1L8S2_9NEOP</name>
<keyword evidence="6" id="KW-0963">Cytoplasm</keyword>
<evidence type="ECO:0000256" key="7">
    <source>
        <dbReference type="ARBA" id="ARBA00022694"/>
    </source>
</evidence>